<dbReference type="Proteomes" id="UP000017052">
    <property type="component" value="Unassembled WGS sequence"/>
</dbReference>
<protein>
    <submittedName>
        <fullName evidence="4">Beta-lactamase family protein</fullName>
    </submittedName>
</protein>
<comment type="caution">
    <text evidence="4">The sequence shown here is derived from an EMBL/GenBank/DDBJ whole genome shotgun (WGS) entry which is preliminary data.</text>
</comment>
<evidence type="ECO:0000256" key="2">
    <source>
        <dbReference type="ARBA" id="ARBA00022801"/>
    </source>
</evidence>
<sequence length="342" mass="35863">MVLLGTAGGTTTWSPRADGRPARHGISTAVVVGDRIYVVDQGAGSTRQLTIADPLGRGRGSVLRDLGALLITPLHSDHIVDLPCLLHWGREQGWPPEPVPLIGPGPLPLSTRAYAGRRAGIATGGAVRPGTASLVKGLVHAFRADTIDRVLGAGRPPLEDLVRVREVPVPGRDETTAGSAPVLEDANVRVSATLVEHGDMAPAYAYRFDFDGGAVVISGDTGPCDALVELAVGADVLVHEAISPHFAASRFGAPPYDAAQQQSLDHVFAKHTSVRAVGDIAARAGVPTLVLTHLVPGDLPADAWRDAVTGFDGQVIVGEDLDVVPVQEERPPRLRVRRPSGR</sequence>
<dbReference type="SUPFAM" id="SSF56281">
    <property type="entry name" value="Metallo-hydrolase/oxidoreductase"/>
    <property type="match status" value="1"/>
</dbReference>
<dbReference type="PANTHER" id="PTHR46018">
    <property type="entry name" value="ZINC PHOSPHODIESTERASE ELAC PROTEIN 1"/>
    <property type="match status" value="1"/>
</dbReference>
<dbReference type="GO" id="GO:0042781">
    <property type="term" value="F:3'-tRNA processing endoribonuclease activity"/>
    <property type="evidence" value="ECO:0007669"/>
    <property type="project" value="TreeGrafter"/>
</dbReference>
<keyword evidence="5" id="KW-1185">Reference proteome</keyword>
<organism evidence="4 5">
    <name type="scientific">Propionibacterium acidifaciens F0233</name>
    <dbReference type="NCBI Taxonomy" id="553198"/>
    <lineage>
        <taxon>Bacteria</taxon>
        <taxon>Bacillati</taxon>
        <taxon>Actinomycetota</taxon>
        <taxon>Actinomycetes</taxon>
        <taxon>Propionibacteriales</taxon>
        <taxon>Propionibacteriaceae</taxon>
        <taxon>Propionibacterium</taxon>
    </lineage>
</organism>
<dbReference type="InterPro" id="IPR044094">
    <property type="entry name" value="AtsA-like_MBL-fold"/>
</dbReference>
<dbReference type="CDD" id="cd07719">
    <property type="entry name" value="arylsulfatase_AtsA-like_MBL-fold"/>
    <property type="match status" value="1"/>
</dbReference>
<evidence type="ECO:0000313" key="4">
    <source>
        <dbReference type="EMBL" id="ERK54625.1"/>
    </source>
</evidence>
<name>U2PVU6_9ACTN</name>
<keyword evidence="2" id="KW-0378">Hydrolase</keyword>
<evidence type="ECO:0000256" key="1">
    <source>
        <dbReference type="ARBA" id="ARBA00022759"/>
    </source>
</evidence>
<feature type="region of interest" description="Disordered" evidence="3">
    <location>
        <begin position="1"/>
        <end position="20"/>
    </location>
</feature>
<dbReference type="AlphaFoldDB" id="U2PVU6"/>
<proteinExistence type="predicted"/>
<keyword evidence="1" id="KW-0255">Endonuclease</keyword>
<dbReference type="PANTHER" id="PTHR46018:SF2">
    <property type="entry name" value="ZINC PHOSPHODIESTERASE ELAC PROTEIN 1"/>
    <property type="match status" value="1"/>
</dbReference>
<keyword evidence="1" id="KW-0540">Nuclease</keyword>
<accession>U2PVU6</accession>
<evidence type="ECO:0000313" key="5">
    <source>
        <dbReference type="Proteomes" id="UP000017052"/>
    </source>
</evidence>
<evidence type="ECO:0000256" key="3">
    <source>
        <dbReference type="SAM" id="MobiDB-lite"/>
    </source>
</evidence>
<dbReference type="Gene3D" id="3.60.15.10">
    <property type="entry name" value="Ribonuclease Z/Hydroxyacylglutathione hydrolase-like"/>
    <property type="match status" value="1"/>
</dbReference>
<dbReference type="InterPro" id="IPR036866">
    <property type="entry name" value="RibonucZ/Hydroxyglut_hydro"/>
</dbReference>
<reference evidence="4" key="1">
    <citation type="submission" date="2013-08" db="EMBL/GenBank/DDBJ databases">
        <authorList>
            <person name="Durkin A.S."/>
            <person name="Haft D.R."/>
            <person name="McCorrison J."/>
            <person name="Torralba M."/>
            <person name="Gillis M."/>
            <person name="Haft D.H."/>
            <person name="Methe B."/>
            <person name="Sutton G."/>
            <person name="Nelson K.E."/>
        </authorList>
    </citation>
    <scope>NUCLEOTIDE SEQUENCE [LARGE SCALE GENOMIC DNA]</scope>
    <source>
        <strain evidence="4">F0233</strain>
    </source>
</reference>
<gene>
    <name evidence="4" type="ORF">HMPREF0682_2708</name>
</gene>
<dbReference type="EMBL" id="ACVN02000209">
    <property type="protein sequence ID" value="ERK54625.1"/>
    <property type="molecule type" value="Genomic_DNA"/>
</dbReference>